<reference evidence="1" key="1">
    <citation type="submission" date="2022-07" db="EMBL/GenBank/DDBJ databases">
        <title>Phylogenomic reconstructions and comparative analyses of Kickxellomycotina fungi.</title>
        <authorList>
            <person name="Reynolds N.K."/>
            <person name="Stajich J.E."/>
            <person name="Barry K."/>
            <person name="Grigoriev I.V."/>
            <person name="Crous P."/>
            <person name="Smith M.E."/>
        </authorList>
    </citation>
    <scope>NUCLEOTIDE SEQUENCE</scope>
    <source>
        <strain evidence="1">CBS 102833</strain>
    </source>
</reference>
<organism evidence="1 2">
    <name type="scientific">Coemansia furcata</name>
    <dbReference type="NCBI Taxonomy" id="417177"/>
    <lineage>
        <taxon>Eukaryota</taxon>
        <taxon>Fungi</taxon>
        <taxon>Fungi incertae sedis</taxon>
        <taxon>Zoopagomycota</taxon>
        <taxon>Kickxellomycotina</taxon>
        <taxon>Kickxellomycetes</taxon>
        <taxon>Kickxellales</taxon>
        <taxon>Kickxellaceae</taxon>
        <taxon>Coemansia</taxon>
    </lineage>
</organism>
<feature type="non-terminal residue" evidence="1">
    <location>
        <position position="1"/>
    </location>
</feature>
<comment type="caution">
    <text evidence="1">The sequence shown here is derived from an EMBL/GenBank/DDBJ whole genome shotgun (WGS) entry which is preliminary data.</text>
</comment>
<protein>
    <submittedName>
        <fullName evidence="1">Uncharacterized protein</fullName>
    </submittedName>
</protein>
<feature type="non-terminal residue" evidence="1">
    <location>
        <position position="342"/>
    </location>
</feature>
<name>A0ACC1KSH1_9FUNG</name>
<gene>
    <name evidence="1" type="ORF">H4S07_006811</name>
</gene>
<proteinExistence type="predicted"/>
<accession>A0ACC1KSH1</accession>
<dbReference type="EMBL" id="JANBUP010004360">
    <property type="protein sequence ID" value="KAJ2794248.1"/>
    <property type="molecule type" value="Genomic_DNA"/>
</dbReference>
<evidence type="ECO:0000313" key="1">
    <source>
        <dbReference type="EMBL" id="KAJ2794248.1"/>
    </source>
</evidence>
<keyword evidence="2" id="KW-1185">Reference proteome</keyword>
<sequence length="342" mass="36731">PRSSETEHIRVAGDDNDDSDIGEREEEAADTPVGGQRQETISRLERAMDEGMPAAYEHGVDVDSERGVALAPRGLGGMQYDSRLLKLLYQGGGDTTTSHNSASAAVPAATAIPSAPERALYMSPDGACKTLVYKFGDLLFVLLGPPISAPPPLAQAPVVGGRGARRRRKRAGEQLVQRPDVVTSFSGDEALTIEGVVLRYAASLQAAAARDASEVQSQRRSESQLALHRRIPPYLFQERRHRLTRTNWRHEDSASVVALNRSYAGFYRTSVESGDHCGGSSAPGVNNGNRDSAEVNPAPLPANVRRTLSVVNAEIANNRGRSLAVCVRMQDKGWVAASSHDA</sequence>
<dbReference type="Proteomes" id="UP001140096">
    <property type="component" value="Unassembled WGS sequence"/>
</dbReference>
<evidence type="ECO:0000313" key="2">
    <source>
        <dbReference type="Proteomes" id="UP001140096"/>
    </source>
</evidence>